<dbReference type="Gene3D" id="2.40.10.120">
    <property type="match status" value="1"/>
</dbReference>
<name>A0A1C5AVB1_9ACTN</name>
<dbReference type="EMBL" id="FMCU01000032">
    <property type="protein sequence ID" value="SCF49150.1"/>
    <property type="molecule type" value="Genomic_DNA"/>
</dbReference>
<dbReference type="SUPFAM" id="SSF52540">
    <property type="entry name" value="P-loop containing nucleoside triphosphate hydrolases"/>
    <property type="match status" value="1"/>
</dbReference>
<feature type="domain" description="Novel STAND NTPase 1" evidence="4">
    <location>
        <begin position="294"/>
        <end position="560"/>
    </location>
</feature>
<dbReference type="PROSITE" id="PS50294">
    <property type="entry name" value="WD_REPEATS_REGION"/>
    <property type="match status" value="7"/>
</dbReference>
<keyword evidence="1 3" id="KW-0853">WD repeat</keyword>
<dbReference type="PROSITE" id="PS50082">
    <property type="entry name" value="WD_REPEATS_2"/>
    <property type="match status" value="8"/>
</dbReference>
<proteinExistence type="predicted"/>
<keyword evidence="2" id="KW-0677">Repeat</keyword>
<dbReference type="InterPro" id="IPR027417">
    <property type="entry name" value="P-loop_NTPase"/>
</dbReference>
<accession>A0A1C5AVB1</accession>
<organism evidence="5 6">
    <name type="scientific">Micromonospora matsumotoense</name>
    <dbReference type="NCBI Taxonomy" id="121616"/>
    <lineage>
        <taxon>Bacteria</taxon>
        <taxon>Bacillati</taxon>
        <taxon>Actinomycetota</taxon>
        <taxon>Actinomycetes</taxon>
        <taxon>Micromonosporales</taxon>
        <taxon>Micromonosporaceae</taxon>
        <taxon>Micromonospora</taxon>
    </lineage>
</organism>
<dbReference type="InterPro" id="IPR049052">
    <property type="entry name" value="nSTAND1"/>
</dbReference>
<feature type="repeat" description="WD" evidence="3">
    <location>
        <begin position="741"/>
        <end position="782"/>
    </location>
</feature>
<dbReference type="InterPro" id="IPR019775">
    <property type="entry name" value="WD40_repeat_CS"/>
</dbReference>
<dbReference type="InterPro" id="IPR020472">
    <property type="entry name" value="WD40_PAC1"/>
</dbReference>
<dbReference type="Gene3D" id="2.130.10.10">
    <property type="entry name" value="YVTN repeat-like/Quinoprotein amine dehydrogenase"/>
    <property type="match status" value="5"/>
</dbReference>
<dbReference type="PROSITE" id="PS00678">
    <property type="entry name" value="WD_REPEATS_1"/>
    <property type="match status" value="2"/>
</dbReference>
<dbReference type="RefSeq" id="WP_218108349.1">
    <property type="nucleotide sequence ID" value="NZ_FMCU01000032.1"/>
</dbReference>
<evidence type="ECO:0000313" key="6">
    <source>
        <dbReference type="Proteomes" id="UP000198797"/>
    </source>
</evidence>
<dbReference type="STRING" id="121616.GA0070216_13224"/>
<dbReference type="CDD" id="cd00200">
    <property type="entry name" value="WD40"/>
    <property type="match status" value="2"/>
</dbReference>
<feature type="repeat" description="WD" evidence="3">
    <location>
        <begin position="951"/>
        <end position="992"/>
    </location>
</feature>
<dbReference type="Proteomes" id="UP000198797">
    <property type="component" value="Unassembled WGS sequence"/>
</dbReference>
<feature type="domain" description="Novel STAND NTPase 1" evidence="4">
    <location>
        <begin position="207"/>
        <end position="285"/>
    </location>
</feature>
<feature type="repeat" description="WD" evidence="3">
    <location>
        <begin position="872"/>
        <end position="900"/>
    </location>
</feature>
<dbReference type="SUPFAM" id="SSF50978">
    <property type="entry name" value="WD40 repeat-like"/>
    <property type="match status" value="2"/>
</dbReference>
<protein>
    <submittedName>
        <fullName evidence="5">WD40 repeat</fullName>
    </submittedName>
</protein>
<reference evidence="6" key="1">
    <citation type="submission" date="2016-06" db="EMBL/GenBank/DDBJ databases">
        <authorList>
            <person name="Varghese N."/>
            <person name="Submissions Spin"/>
        </authorList>
    </citation>
    <scope>NUCLEOTIDE SEQUENCE [LARGE SCALE GENOMIC DNA]</scope>
    <source>
        <strain evidence="6">DSM 44100</strain>
    </source>
</reference>
<dbReference type="Pfam" id="PF13365">
    <property type="entry name" value="Trypsin_2"/>
    <property type="match status" value="1"/>
</dbReference>
<feature type="repeat" description="WD" evidence="3">
    <location>
        <begin position="1079"/>
        <end position="1120"/>
    </location>
</feature>
<dbReference type="InterPro" id="IPR050349">
    <property type="entry name" value="WD_LIS1/nudF_dynein_reg"/>
</dbReference>
<feature type="repeat" description="WD" evidence="3">
    <location>
        <begin position="784"/>
        <end position="825"/>
    </location>
</feature>
<dbReference type="InterPro" id="IPR009003">
    <property type="entry name" value="Peptidase_S1_PA"/>
</dbReference>
<dbReference type="InterPro" id="IPR036322">
    <property type="entry name" value="WD40_repeat_dom_sf"/>
</dbReference>
<evidence type="ECO:0000256" key="1">
    <source>
        <dbReference type="ARBA" id="ARBA00022574"/>
    </source>
</evidence>
<feature type="repeat" description="WD" evidence="3">
    <location>
        <begin position="825"/>
        <end position="866"/>
    </location>
</feature>
<dbReference type="SUPFAM" id="SSF50494">
    <property type="entry name" value="Trypsin-like serine proteases"/>
    <property type="match status" value="1"/>
</dbReference>
<feature type="repeat" description="WD" evidence="3">
    <location>
        <begin position="690"/>
        <end position="731"/>
    </location>
</feature>
<dbReference type="PRINTS" id="PR00320">
    <property type="entry name" value="GPROTEINBRPT"/>
</dbReference>
<dbReference type="SMART" id="SM00320">
    <property type="entry name" value="WD40"/>
    <property type="match status" value="13"/>
</dbReference>
<dbReference type="Pfam" id="PF20703">
    <property type="entry name" value="nSTAND1"/>
    <property type="match status" value="2"/>
</dbReference>
<evidence type="ECO:0000259" key="4">
    <source>
        <dbReference type="Pfam" id="PF20703"/>
    </source>
</evidence>
<keyword evidence="6" id="KW-1185">Reference proteome</keyword>
<dbReference type="InterPro" id="IPR001680">
    <property type="entry name" value="WD40_rpt"/>
</dbReference>
<evidence type="ECO:0000256" key="3">
    <source>
        <dbReference type="PROSITE-ProRule" id="PRU00221"/>
    </source>
</evidence>
<dbReference type="PANTHER" id="PTHR44129">
    <property type="entry name" value="WD REPEAT-CONTAINING PROTEIN POP1"/>
    <property type="match status" value="1"/>
</dbReference>
<gene>
    <name evidence="5" type="ORF">GA0070216_13224</name>
</gene>
<dbReference type="Pfam" id="PF00400">
    <property type="entry name" value="WD40"/>
    <property type="match status" value="8"/>
</dbReference>
<evidence type="ECO:0000256" key="2">
    <source>
        <dbReference type="ARBA" id="ARBA00022737"/>
    </source>
</evidence>
<sequence length="1323" mass="138576">MTDAVDLRWARGVAQILDARDTAAGAGFLIAEDVLVSCAHVVLAAGARIGDPVRLRFPQAAGTPMVSGRVLADGWQPPDGDDIALVRLESVPGGLRPLPLAESGGRRGNRVRSFGFPAQAGPGGHFGYGRAGDLLQPALLQLTAANDLTQGFSGGPVWDDSADAVIGMVSAVTRPDALNRGTGIGYATSVAALRSAWPALAVSGSCPYRGLDPFGPEHAGVFHGRAGAVDRVMAALADRPPLLLLLGPSGAGKSSLVQAGVLPALVAGRLPGSATWSTLVVRPDGAGLPLGEHELLVIDQFEDLLITREAEPVLDGLVAAGRPGRTVLLVMRDDFYPRLAAEAPALLDLVGPGIINIPTTLTRAELHAIIAAPAAAGGARLQDGLPERIIDDVLAADPRAATAVLPLLEVALKQLWESQADGVLTHHAYERFGGLRGSITTWCDQTVTGLPQAATRDVLTVLVRPADAAHHIPAVRRRRRLSELRELAGEADDVLAVLTAQRLVVTSAPAPGTEPVAELAHDALIRDWATLRGWVRNDERFQQWLQRAEEKQHRWSDRREPAELLRGRDLSEGRDWSANRRLPQDLTDFLAASERATRRATRVRRSLLAGLCVLTLVATVAAVAALRYARKANEQHVIALSRQLAAQSGSIDGTQPVTARRLAVAAWKRAHTAEAGDALATRLTEGQSGFVGHSGAVHAVSFSPDGRQLASGGEDGTVRFWQAATGRVWQTATGRPAAAPSAGHTGAVTAVAYDPAGTVLASAAADNTVRLWDTTTAQPTGRPLTGHTDQVSSVAFAPDGTRLASAGWDGTVRLWNRGTGQQIASIAHSTRVQAVAFSPDGRWLASAADDGTVVLRDPRTGRAAGSPIKTRSSIRALAFDPTGTKLVTGGQRGDVTLWDVGRRRPTGLPAGSDPVLTVAISPGGTRVAAAGIDRTARLWDPAALVPVGPPITGHSGTVWSASFNADGRVLATGGADGRIRLWDSTTGAPTTAPRPLDGGQSLPVTTAGTSTLTATVDGAGTVRLWEATTDQPYGVPLPGSAGAVSHVAADPGRRVVAAGAGYRIRVWDPRSGEQIAGPVSTDGDYIASLTISPDGTRLAASGNDDRVRIWDIATGRLIQLIRTGGDFFVQEAIFAPDGSLVTAGSGTGVRFYDPDTGTLIHDHRTTYRYPISALALDTAGTRFATGSRDGPVEIRDTGTGALLTRLQTDDAKEATALAFTADGSVLAVSDGAFREPGTIRFWEIATARLLATRTGHPSRIAGLAMSTDGALVESVDEISQTRAWYVPAPRVAYAELCARYGPPTEAEWKRYAPDEPGPPPCEP</sequence>
<dbReference type="InterPro" id="IPR015943">
    <property type="entry name" value="WD40/YVTN_repeat-like_dom_sf"/>
</dbReference>
<feature type="repeat" description="WD" evidence="3">
    <location>
        <begin position="908"/>
        <end position="940"/>
    </location>
</feature>
<evidence type="ECO:0000313" key="5">
    <source>
        <dbReference type="EMBL" id="SCF49150.1"/>
    </source>
</evidence>